<dbReference type="Proteomes" id="UP000064189">
    <property type="component" value="Unassembled WGS sequence"/>
</dbReference>
<dbReference type="RefSeq" id="WP_061142335.1">
    <property type="nucleotide sequence ID" value="NZ_LNNH01000020.1"/>
</dbReference>
<dbReference type="InterPro" id="IPR032710">
    <property type="entry name" value="NTF2-like_dom_sf"/>
</dbReference>
<sequence length="340" mass="38977">MIPLTQERNKNKRNIHNFSKSFHQANVDNIDELLSTYFHEDAVWYGPHPINQLNGLESISESFYKPLLKSFPDLEKNDFLLLSGSFSEAEGEWVSTSGHFVGTFEEDYLNIPATKGAVWLRFGEFHKMKDGKIVETRIIVDLLDLMRQAGFKFISSLGAEIVNPGPASHDGILLSECDEAESSRTLNLVEDMIYKGLRDDYREKGKDDMGMELYFHKDFMWYGPGGTGTTRGLKGFMDYHQGPFCEGIPDYLGGNHITRYAEGKFCSFVGWPSIYATHTGDGWLGLPATNKKITMRVMDFYRREDNLLVENWVFIDMVDFLLQIGIDVFDRIEKSKYVFK</sequence>
<protein>
    <recommendedName>
        <fullName evidence="3">Polyketide cyclase</fullName>
    </recommendedName>
</protein>
<gene>
    <name evidence="1" type="ORF">AS888_19585</name>
</gene>
<evidence type="ECO:0000313" key="2">
    <source>
        <dbReference type="Proteomes" id="UP000064189"/>
    </source>
</evidence>
<dbReference type="SUPFAM" id="SSF54427">
    <property type="entry name" value="NTF2-like"/>
    <property type="match status" value="2"/>
</dbReference>
<comment type="caution">
    <text evidence="1">The sequence shown here is derived from an EMBL/GenBank/DDBJ whole genome shotgun (WGS) entry which is preliminary data.</text>
</comment>
<organism evidence="1 2">
    <name type="scientific">Peribacillus simplex</name>
    <dbReference type="NCBI Taxonomy" id="1478"/>
    <lineage>
        <taxon>Bacteria</taxon>
        <taxon>Bacillati</taxon>
        <taxon>Bacillota</taxon>
        <taxon>Bacilli</taxon>
        <taxon>Bacillales</taxon>
        <taxon>Bacillaceae</taxon>
        <taxon>Peribacillus</taxon>
    </lineage>
</organism>
<evidence type="ECO:0000313" key="1">
    <source>
        <dbReference type="EMBL" id="KWW19088.1"/>
    </source>
</evidence>
<reference evidence="1 2" key="1">
    <citation type="submission" date="2015-11" db="EMBL/GenBank/DDBJ databases">
        <title>Genome Sequence of Bacillus simplex strain VanAntwerpen2.</title>
        <authorList>
            <person name="Couger M.B."/>
        </authorList>
    </citation>
    <scope>NUCLEOTIDE SEQUENCE [LARGE SCALE GENOMIC DNA]</scope>
    <source>
        <strain evidence="1 2">VanAntwerpen02</strain>
    </source>
</reference>
<dbReference type="PANTHER" id="PTHR38436:SF1">
    <property type="entry name" value="ESTER CYCLASE"/>
    <property type="match status" value="1"/>
</dbReference>
<keyword evidence="2" id="KW-1185">Reference proteome</keyword>
<dbReference type="GO" id="GO:0030638">
    <property type="term" value="P:polyketide metabolic process"/>
    <property type="evidence" value="ECO:0007669"/>
    <property type="project" value="InterPro"/>
</dbReference>
<dbReference type="EMBL" id="LNNH01000020">
    <property type="protein sequence ID" value="KWW19088.1"/>
    <property type="molecule type" value="Genomic_DNA"/>
</dbReference>
<dbReference type="Pfam" id="PF07366">
    <property type="entry name" value="SnoaL"/>
    <property type="match status" value="2"/>
</dbReference>
<proteinExistence type="predicted"/>
<accession>A0A109MYA8</accession>
<evidence type="ECO:0008006" key="3">
    <source>
        <dbReference type="Google" id="ProtNLM"/>
    </source>
</evidence>
<dbReference type="Gene3D" id="3.10.450.50">
    <property type="match status" value="2"/>
</dbReference>
<dbReference type="InterPro" id="IPR009959">
    <property type="entry name" value="Cyclase_SnoaL-like"/>
</dbReference>
<dbReference type="PANTHER" id="PTHR38436">
    <property type="entry name" value="POLYKETIDE CYCLASE SNOAL-LIKE DOMAIN"/>
    <property type="match status" value="1"/>
</dbReference>
<name>A0A109MYA8_9BACI</name>
<dbReference type="AlphaFoldDB" id="A0A109MYA8"/>